<dbReference type="Proteomes" id="UP000822688">
    <property type="component" value="Chromosome V"/>
</dbReference>
<comment type="caution">
    <text evidence="1">The sequence shown here is derived from an EMBL/GenBank/DDBJ whole genome shotgun (WGS) entry which is preliminary data.</text>
</comment>
<name>A0A8T0HV66_CERPU</name>
<reference evidence="1" key="1">
    <citation type="submission" date="2020-06" db="EMBL/GenBank/DDBJ databases">
        <title>WGS assembly of Ceratodon purpureus strain R40.</title>
        <authorList>
            <person name="Carey S.B."/>
            <person name="Jenkins J."/>
            <person name="Shu S."/>
            <person name="Lovell J.T."/>
            <person name="Sreedasyam A."/>
            <person name="Maumus F."/>
            <person name="Tiley G.P."/>
            <person name="Fernandez-Pozo N."/>
            <person name="Barry K."/>
            <person name="Chen C."/>
            <person name="Wang M."/>
            <person name="Lipzen A."/>
            <person name="Daum C."/>
            <person name="Saski C.A."/>
            <person name="Payton A.C."/>
            <person name="Mcbreen J.C."/>
            <person name="Conrad R.E."/>
            <person name="Kollar L.M."/>
            <person name="Olsson S."/>
            <person name="Huttunen S."/>
            <person name="Landis J.B."/>
            <person name="Wickett N.J."/>
            <person name="Johnson M.G."/>
            <person name="Rensing S.A."/>
            <person name="Grimwood J."/>
            <person name="Schmutz J."/>
            <person name="Mcdaniel S.F."/>
        </authorList>
    </citation>
    <scope>NUCLEOTIDE SEQUENCE</scope>
    <source>
        <strain evidence="1">R40</strain>
    </source>
</reference>
<organism evidence="1 2">
    <name type="scientific">Ceratodon purpureus</name>
    <name type="common">Fire moss</name>
    <name type="synonym">Dicranum purpureum</name>
    <dbReference type="NCBI Taxonomy" id="3225"/>
    <lineage>
        <taxon>Eukaryota</taxon>
        <taxon>Viridiplantae</taxon>
        <taxon>Streptophyta</taxon>
        <taxon>Embryophyta</taxon>
        <taxon>Bryophyta</taxon>
        <taxon>Bryophytina</taxon>
        <taxon>Bryopsida</taxon>
        <taxon>Dicranidae</taxon>
        <taxon>Pseudoditrichales</taxon>
        <taxon>Ditrichaceae</taxon>
        <taxon>Ceratodon</taxon>
    </lineage>
</organism>
<gene>
    <name evidence="1" type="ORF">KC19_VG277900</name>
</gene>
<evidence type="ECO:0000313" key="1">
    <source>
        <dbReference type="EMBL" id="KAG0574629.1"/>
    </source>
</evidence>
<evidence type="ECO:0000313" key="2">
    <source>
        <dbReference type="Proteomes" id="UP000822688"/>
    </source>
</evidence>
<protein>
    <submittedName>
        <fullName evidence="1">Uncharacterized protein</fullName>
    </submittedName>
</protein>
<keyword evidence="2" id="KW-1185">Reference proteome</keyword>
<dbReference type="EMBL" id="CM026426">
    <property type="protein sequence ID" value="KAG0574629.1"/>
    <property type="molecule type" value="Genomic_DNA"/>
</dbReference>
<proteinExistence type="predicted"/>
<dbReference type="AlphaFoldDB" id="A0A8T0HV66"/>
<sequence>MMPTITLLGVEPGSMEWFVEIMSLPDNGVVPSVTPKEFLPSRRTLAAFWGPKRATCWCFDDHGDPRYEHYVRELMQRVLQVPSPVGRVIPFHFARGLVAESLGVEISWAEFGYKSTHPHQSRTGQPRILPAFLTISAPLPKLQIVVPDRRIEQLPFNPGAVANPPSTRVRRLRTPPRMLNYQAVDSTTTVQGDIINPSVMRRTEASTSARARVRHVRHDPIGAKHKVDSTALRGLAHLRSGIAAVVQKEKYNLKEALHTATLALSEKQERLREESDGLQFVRHKVEEKTDVHRKAVEEYNRAHDMLTIARLDHSSPTPADLKASMKSFVTMCESLVKSWSDHVQVHAACVSLWGFKANRQSAFVTRIFNELSEAEANEFEARTIINEDLTEVQAVSDLLEDL</sequence>
<accession>A0A8T0HV66</accession>